<protein>
    <submittedName>
        <fullName evidence="5">Putative transporter MCH4</fullName>
    </submittedName>
</protein>
<evidence type="ECO:0000256" key="1">
    <source>
        <dbReference type="ARBA" id="ARBA00004141"/>
    </source>
</evidence>
<sequence length="456" mass="49513">MEVHVKDSKDALSDASGLTSIFSEPNELREAEGECGEYANLSKINSRVSHRSHHSTITDEPPNGGLTAWLQVVAAFMCNVNAWGIINSFGEFQDYYSKELLANEGPFRISWIGCLTAAMTFAGTVFFGALVDKGYQRIMLLVAAVAQSFSLMMLSLCKNYWQVILCQGLLFGTAASMSFLVGMGTVTPWFTTKRPLAVGCAVLGSSVGGTVFSAAVHKMLPEIGFGWSLRVLGFIVLAVGMVPALVIKPRLPPRKGGSLVAFECLEEPIFLMFCLGSFLAFSGFYQFYFYFQSWATHIDPTSEVLPYLTAIMNACSIVGRLAPSVLVQRIGAYNVLMLTELLSAALSFAWMGAKTRGSTLTVGIIFAMVSGPIVAMPPIIVSILTPNMNRIGVRLSFAFLCIGGGCLIGAPFTGMLIRKYGWIYGQLFCALTWVLGLICIFGSRCLYTKGKLTWKA</sequence>
<feature type="transmembrane region" description="Helical" evidence="3">
    <location>
        <begin position="160"/>
        <end position="184"/>
    </location>
</feature>
<evidence type="ECO:0000256" key="3">
    <source>
        <dbReference type="SAM" id="Phobius"/>
    </source>
</evidence>
<gene>
    <name evidence="5" type="ORF">B9G98_03812</name>
</gene>
<name>A0A2T0FMH5_9ASCO</name>
<organism evidence="5 6">
    <name type="scientific">Wickerhamiella sorbophila</name>
    <dbReference type="NCBI Taxonomy" id="45607"/>
    <lineage>
        <taxon>Eukaryota</taxon>
        <taxon>Fungi</taxon>
        <taxon>Dikarya</taxon>
        <taxon>Ascomycota</taxon>
        <taxon>Saccharomycotina</taxon>
        <taxon>Dipodascomycetes</taxon>
        <taxon>Dipodascales</taxon>
        <taxon>Trichomonascaceae</taxon>
        <taxon>Wickerhamiella</taxon>
    </lineage>
</organism>
<feature type="transmembrane region" description="Helical" evidence="3">
    <location>
        <begin position="335"/>
        <end position="353"/>
    </location>
</feature>
<dbReference type="AlphaFoldDB" id="A0A2T0FMH5"/>
<dbReference type="PANTHER" id="PTHR11360:SF234">
    <property type="entry name" value="MFS-TYPE TRANSPORTER DBAD-RELATED"/>
    <property type="match status" value="1"/>
</dbReference>
<dbReference type="EMBL" id="NDIQ01000022">
    <property type="protein sequence ID" value="PRT56192.1"/>
    <property type="molecule type" value="Genomic_DNA"/>
</dbReference>
<evidence type="ECO:0000256" key="2">
    <source>
        <dbReference type="ARBA" id="ARBA00006727"/>
    </source>
</evidence>
<dbReference type="RefSeq" id="XP_024666137.1">
    <property type="nucleotide sequence ID" value="XM_024810369.1"/>
</dbReference>
<dbReference type="PANTHER" id="PTHR11360">
    <property type="entry name" value="MONOCARBOXYLATE TRANSPORTER"/>
    <property type="match status" value="1"/>
</dbReference>
<comment type="caution">
    <text evidence="5">The sequence shown here is derived from an EMBL/GenBank/DDBJ whole genome shotgun (WGS) entry which is preliminary data.</text>
</comment>
<dbReference type="GeneID" id="36517560"/>
<evidence type="ECO:0000313" key="5">
    <source>
        <dbReference type="EMBL" id="PRT56192.1"/>
    </source>
</evidence>
<feature type="transmembrane region" description="Helical" evidence="3">
    <location>
        <begin position="397"/>
        <end position="417"/>
    </location>
</feature>
<feature type="transmembrane region" description="Helical" evidence="3">
    <location>
        <begin position="268"/>
        <end position="289"/>
    </location>
</feature>
<feature type="transmembrane region" description="Helical" evidence="3">
    <location>
        <begin position="109"/>
        <end position="131"/>
    </location>
</feature>
<feature type="transmembrane region" description="Helical" evidence="3">
    <location>
        <begin position="304"/>
        <end position="323"/>
    </location>
</feature>
<dbReference type="SUPFAM" id="SSF103473">
    <property type="entry name" value="MFS general substrate transporter"/>
    <property type="match status" value="1"/>
</dbReference>
<evidence type="ECO:0000313" key="6">
    <source>
        <dbReference type="Proteomes" id="UP000238350"/>
    </source>
</evidence>
<feature type="transmembrane region" description="Helical" evidence="3">
    <location>
        <begin position="359"/>
        <end position="385"/>
    </location>
</feature>
<feature type="transmembrane region" description="Helical" evidence="3">
    <location>
        <begin position="138"/>
        <end position="154"/>
    </location>
</feature>
<accession>A0A2T0FMH5</accession>
<feature type="transmembrane region" description="Helical" evidence="3">
    <location>
        <begin position="196"/>
        <end position="215"/>
    </location>
</feature>
<proteinExistence type="inferred from homology"/>
<dbReference type="Proteomes" id="UP000238350">
    <property type="component" value="Unassembled WGS sequence"/>
</dbReference>
<dbReference type="InterPro" id="IPR020846">
    <property type="entry name" value="MFS_dom"/>
</dbReference>
<feature type="transmembrane region" description="Helical" evidence="3">
    <location>
        <begin position="423"/>
        <end position="447"/>
    </location>
</feature>
<dbReference type="PROSITE" id="PS50850">
    <property type="entry name" value="MFS"/>
    <property type="match status" value="1"/>
</dbReference>
<reference evidence="5 6" key="1">
    <citation type="submission" date="2017-04" db="EMBL/GenBank/DDBJ databases">
        <title>Genome sequencing of [Candida] sorbophila.</title>
        <authorList>
            <person name="Ahn J.O."/>
        </authorList>
    </citation>
    <scope>NUCLEOTIDE SEQUENCE [LARGE SCALE GENOMIC DNA]</scope>
    <source>
        <strain evidence="5 6">DS02</strain>
    </source>
</reference>
<feature type="domain" description="Major facilitator superfamily (MFS) profile" evidence="4">
    <location>
        <begin position="269"/>
        <end position="456"/>
    </location>
</feature>
<dbReference type="Pfam" id="PF07690">
    <property type="entry name" value="MFS_1"/>
    <property type="match status" value="1"/>
</dbReference>
<keyword evidence="3" id="KW-1133">Transmembrane helix</keyword>
<evidence type="ECO:0000259" key="4">
    <source>
        <dbReference type="PROSITE" id="PS50850"/>
    </source>
</evidence>
<dbReference type="InterPro" id="IPR036259">
    <property type="entry name" value="MFS_trans_sf"/>
</dbReference>
<dbReference type="InterPro" id="IPR011701">
    <property type="entry name" value="MFS"/>
</dbReference>
<dbReference type="OrthoDB" id="6509908at2759"/>
<feature type="transmembrane region" description="Helical" evidence="3">
    <location>
        <begin position="68"/>
        <end position="89"/>
    </location>
</feature>
<dbReference type="Gene3D" id="1.20.1250.20">
    <property type="entry name" value="MFS general substrate transporter like domains"/>
    <property type="match status" value="2"/>
</dbReference>
<dbReference type="InterPro" id="IPR050327">
    <property type="entry name" value="Proton-linked_MCT"/>
</dbReference>
<keyword evidence="3" id="KW-0472">Membrane</keyword>
<feature type="transmembrane region" description="Helical" evidence="3">
    <location>
        <begin position="227"/>
        <end position="247"/>
    </location>
</feature>
<dbReference type="GO" id="GO:0022857">
    <property type="term" value="F:transmembrane transporter activity"/>
    <property type="evidence" value="ECO:0007669"/>
    <property type="project" value="InterPro"/>
</dbReference>
<keyword evidence="3" id="KW-0812">Transmembrane</keyword>
<keyword evidence="6" id="KW-1185">Reference proteome</keyword>
<comment type="similarity">
    <text evidence="2">Belongs to the major facilitator superfamily. Monocarboxylate porter (TC 2.A.1.13) family.</text>
</comment>
<comment type="subcellular location">
    <subcellularLocation>
        <location evidence="1">Membrane</location>
        <topology evidence="1">Multi-pass membrane protein</topology>
    </subcellularLocation>
</comment>
<dbReference type="GO" id="GO:0016020">
    <property type="term" value="C:membrane"/>
    <property type="evidence" value="ECO:0007669"/>
    <property type="project" value="UniProtKB-SubCell"/>
</dbReference>